<sequence>MDENKKRIIFIIGFVFMTLVLGYALYKVFFQKGTQEEPPVNLGLIEQGAFPSSGQTTTTNGRVVPGTGVLPSSQESVSTNILTQKDRLLQESPTLQVTEERINNVALGANGNVSFYSPQDGKFYRLQDDGTIQSISDKIFYNVDKVTWAKKDDEAILQYPDGSNIYYNFDTQEQATLPKYWDDFSFSAKGDQIAAKSLGFSPENRWLVASSPNGKNTKFIEPLGDNADEVIVNWSPNEQVLAFSKTGQDLGSDRQEILFVGANQENFNSTVVEGRGFEPLWSPSGEKLLYSVYSANSQFKPELWIVNGAPGSIGSGRKALKINTWANKCAFENERFIYCAVPVSLDQGAGFEPSIADNISDQVFKIDTQTGVKTEIPIDGYHTIDTLIIDKQHKQIFFTDKVNSGLFKIPL</sequence>
<keyword evidence="1" id="KW-0472">Membrane</keyword>
<protein>
    <recommendedName>
        <fullName evidence="4">Dipeptidylpeptidase IV N-terminal domain-containing protein</fullName>
    </recommendedName>
</protein>
<organism evidence="2 3">
    <name type="scientific">Candidatus Magasanikbacteria bacterium CG11_big_fil_rev_8_21_14_0_20_39_34</name>
    <dbReference type="NCBI Taxonomy" id="1974653"/>
    <lineage>
        <taxon>Bacteria</taxon>
        <taxon>Candidatus Magasanikiibacteriota</taxon>
    </lineage>
</organism>
<keyword evidence="1" id="KW-1133">Transmembrane helix</keyword>
<reference evidence="2 3" key="1">
    <citation type="submission" date="2017-09" db="EMBL/GenBank/DDBJ databases">
        <title>Depth-based differentiation of microbial function through sediment-hosted aquifers and enrichment of novel symbionts in the deep terrestrial subsurface.</title>
        <authorList>
            <person name="Probst A.J."/>
            <person name="Ladd B."/>
            <person name="Jarett J.K."/>
            <person name="Geller-Mcgrath D.E."/>
            <person name="Sieber C.M."/>
            <person name="Emerson J.B."/>
            <person name="Anantharaman K."/>
            <person name="Thomas B.C."/>
            <person name="Malmstrom R."/>
            <person name="Stieglmeier M."/>
            <person name="Klingl A."/>
            <person name="Woyke T."/>
            <person name="Ryan C.M."/>
            <person name="Banfield J.F."/>
        </authorList>
    </citation>
    <scope>NUCLEOTIDE SEQUENCE [LARGE SCALE GENOMIC DNA]</scope>
    <source>
        <strain evidence="2">CG11_big_fil_rev_8_21_14_0_20_39_34</strain>
    </source>
</reference>
<evidence type="ECO:0008006" key="4">
    <source>
        <dbReference type="Google" id="ProtNLM"/>
    </source>
</evidence>
<dbReference type="Gene3D" id="2.120.10.30">
    <property type="entry name" value="TolB, C-terminal domain"/>
    <property type="match status" value="1"/>
</dbReference>
<proteinExistence type="predicted"/>
<dbReference type="Proteomes" id="UP000229600">
    <property type="component" value="Unassembled WGS sequence"/>
</dbReference>
<comment type="caution">
    <text evidence="2">The sequence shown here is derived from an EMBL/GenBank/DDBJ whole genome shotgun (WGS) entry which is preliminary data.</text>
</comment>
<dbReference type="EMBL" id="PCWN01000008">
    <property type="protein sequence ID" value="PIR03844.1"/>
    <property type="molecule type" value="Genomic_DNA"/>
</dbReference>
<keyword evidence="1" id="KW-0812">Transmembrane</keyword>
<dbReference type="AlphaFoldDB" id="A0A2H0N4M3"/>
<gene>
    <name evidence="2" type="ORF">COV59_04215</name>
</gene>
<evidence type="ECO:0000313" key="3">
    <source>
        <dbReference type="Proteomes" id="UP000229600"/>
    </source>
</evidence>
<dbReference type="SUPFAM" id="SSF82171">
    <property type="entry name" value="DPP6 N-terminal domain-like"/>
    <property type="match status" value="1"/>
</dbReference>
<dbReference type="InterPro" id="IPR011042">
    <property type="entry name" value="6-blade_b-propeller_TolB-like"/>
</dbReference>
<name>A0A2H0N4M3_9BACT</name>
<feature type="transmembrane region" description="Helical" evidence="1">
    <location>
        <begin position="7"/>
        <end position="26"/>
    </location>
</feature>
<accession>A0A2H0N4M3</accession>
<evidence type="ECO:0000313" key="2">
    <source>
        <dbReference type="EMBL" id="PIR03844.1"/>
    </source>
</evidence>
<evidence type="ECO:0000256" key="1">
    <source>
        <dbReference type="SAM" id="Phobius"/>
    </source>
</evidence>